<dbReference type="SMART" id="SM01217">
    <property type="entry name" value="Fn3_like"/>
    <property type="match status" value="1"/>
</dbReference>
<gene>
    <name evidence="8" type="ORF">H9892_02935</name>
</gene>
<evidence type="ECO:0000313" key="9">
    <source>
        <dbReference type="Proteomes" id="UP000823990"/>
    </source>
</evidence>
<dbReference type="InterPro" id="IPR036962">
    <property type="entry name" value="Glyco_hydro_3_N_sf"/>
</dbReference>
<dbReference type="PRINTS" id="PR00133">
    <property type="entry name" value="GLHYDRLASE3"/>
</dbReference>
<dbReference type="InterPro" id="IPR026891">
    <property type="entry name" value="Fn3-like"/>
</dbReference>
<comment type="similarity">
    <text evidence="1 4">Belongs to the glycosyl hydrolase 3 family.</text>
</comment>
<evidence type="ECO:0000256" key="4">
    <source>
        <dbReference type="RuleBase" id="RU361161"/>
    </source>
</evidence>
<dbReference type="InterPro" id="IPR002772">
    <property type="entry name" value="Glyco_hydro_3_C"/>
</dbReference>
<dbReference type="GO" id="GO:0005975">
    <property type="term" value="P:carbohydrate metabolic process"/>
    <property type="evidence" value="ECO:0007669"/>
    <property type="project" value="InterPro"/>
</dbReference>
<evidence type="ECO:0000259" key="7">
    <source>
        <dbReference type="SMART" id="SM01217"/>
    </source>
</evidence>
<accession>A0A9D1TS74</accession>
<name>A0A9D1TS74_9FIRM</name>
<feature type="domain" description="Fibronectin type III-like" evidence="7">
    <location>
        <begin position="449"/>
        <end position="533"/>
    </location>
</feature>
<dbReference type="InterPro" id="IPR017853">
    <property type="entry name" value="GH"/>
</dbReference>
<dbReference type="SUPFAM" id="SSF52279">
    <property type="entry name" value="Beta-D-glucan exohydrolase, C-terminal domain"/>
    <property type="match status" value="1"/>
</dbReference>
<dbReference type="GO" id="GO:0004553">
    <property type="term" value="F:hydrolase activity, hydrolyzing O-glycosyl compounds"/>
    <property type="evidence" value="ECO:0007669"/>
    <property type="project" value="InterPro"/>
</dbReference>
<keyword evidence="6" id="KW-0812">Transmembrane</keyword>
<keyword evidence="4" id="KW-0326">Glycosidase</keyword>
<dbReference type="Pfam" id="PF14310">
    <property type="entry name" value="Fn3-like"/>
    <property type="match status" value="1"/>
</dbReference>
<reference evidence="8" key="2">
    <citation type="submission" date="2021-04" db="EMBL/GenBank/DDBJ databases">
        <authorList>
            <person name="Gilroy R."/>
        </authorList>
    </citation>
    <scope>NUCLEOTIDE SEQUENCE</scope>
    <source>
        <strain evidence="8">12435</strain>
    </source>
</reference>
<evidence type="ECO:0000256" key="2">
    <source>
        <dbReference type="ARBA" id="ARBA00022801"/>
    </source>
</evidence>
<feature type="region of interest" description="Disordered" evidence="5">
    <location>
        <begin position="162"/>
        <end position="208"/>
    </location>
</feature>
<evidence type="ECO:0000256" key="1">
    <source>
        <dbReference type="ARBA" id="ARBA00005336"/>
    </source>
</evidence>
<feature type="transmembrane region" description="Helical" evidence="6">
    <location>
        <begin position="12"/>
        <end position="35"/>
    </location>
</feature>
<dbReference type="PANTHER" id="PTHR42715:SF10">
    <property type="entry name" value="BETA-GLUCOSIDASE"/>
    <property type="match status" value="1"/>
</dbReference>
<dbReference type="EMBL" id="DXHS01000051">
    <property type="protein sequence ID" value="HIW02271.1"/>
    <property type="molecule type" value="Genomic_DNA"/>
</dbReference>
<feature type="transmembrane region" description="Helical" evidence="6">
    <location>
        <begin position="1026"/>
        <end position="1051"/>
    </location>
</feature>
<dbReference type="InterPro" id="IPR036881">
    <property type="entry name" value="Glyco_hydro_3_C_sf"/>
</dbReference>
<dbReference type="Pfam" id="PF01915">
    <property type="entry name" value="Glyco_hydro_3_C"/>
    <property type="match status" value="1"/>
</dbReference>
<organism evidence="8 9">
    <name type="scientific">Candidatus Protoclostridium stercorigallinarum</name>
    <dbReference type="NCBI Taxonomy" id="2838741"/>
    <lineage>
        <taxon>Bacteria</taxon>
        <taxon>Bacillati</taxon>
        <taxon>Bacillota</taxon>
        <taxon>Clostridia</taxon>
        <taxon>Candidatus Protoclostridium</taxon>
    </lineage>
</organism>
<dbReference type="InterPro" id="IPR050288">
    <property type="entry name" value="Cellulose_deg_GH3"/>
</dbReference>
<dbReference type="InterPro" id="IPR001764">
    <property type="entry name" value="Glyco_hydro_3_N"/>
</dbReference>
<dbReference type="Gene3D" id="3.40.50.1700">
    <property type="entry name" value="Glycoside hydrolase family 3 C-terminal domain"/>
    <property type="match status" value="1"/>
</dbReference>
<dbReference type="InterPro" id="IPR019800">
    <property type="entry name" value="Glyco_hydro_3_AS"/>
</dbReference>
<keyword evidence="6" id="KW-1133">Transmembrane helix</keyword>
<dbReference type="Proteomes" id="UP000823990">
    <property type="component" value="Unassembled WGS sequence"/>
</dbReference>
<sequence length="1067" mass="118822">MSENRKRMSNRNFILIVLPIVILLVAVCIVATVVMNSFSYLMDMQFGRGERHVVTAEGTENWDTDYYDVKYDTPEEAKEAALKVNQKITDEGMILLKNNGVLPLAKGAKVTPFGKGYKFPHYDSPNGTASMKHSFAYAVTPEQALTASGFDIVTCAADLQPETTSTNKNVGDSQNDGSDYNNYPDQPQPAEGTMAINRNSFGSNSRIPELGEYRYDELTDEDKTEMAPTTALVFISRTGSEGGDRKFDAYDDGTPHYLSLTQNEKGMIKRAKEYCSKVVVLVNSTNPFELAPVMEGELEADAILWVGNPGENGFYSMGRILCGDVNPSGRTYDIQVRDIKKGPEMANFGSFRYEIDGDRTRRYYVEYEEGMYMGYRYYETAHDIKASGFTYGELDGKGGVKTAGAVTYPFGYGLSYTTFVQTIESYSDRGDDITVRVNVKNDGDVAGKEVVQLYYDPPYTDFDEESKIEKPTATLVAFTKTDVIEPGDDVTVELKFSKEEMSSYCYTRENPDGTEGCYMLEAGDYEISLRKNSHEIIDTETWTNSETVWFDNSNPRQLEKDMQAAMDEEGNLLDYPAKKAVDPDAEFIAATNLFGYMSDYMERETTPLTRSNWDATVPVDTRESGNVGTPGTTKVPTDETIAMIWDDRGYDALENYDKVSGTCPGAVEGSPVYVPDSEMPTGKQDNGLTVMDMRGRDYYDENWDLLLDQIDWEAEKEDIEEIVTNSNYYTKELASIGLPRVIAAEGANGIRIGLPEEMQKQTVTWTMCPSLAATFNVDLAREQGEALAAEALANGITARMSPAFNIHRSPFTGRNLEYFSEDPLLSGKIVTGILNGSTNGGLIEHIKHFGLNDQETNRSNRLYTWATEQVAREIYNKPFEIVIREARKTVKYTADSEGNTATRVMRGANAMMVAQNMLGPTTAFANYDLNTRLVRDEWGFTGTLITDWFSVSGSWSEAVLLSGCDTIMQGNTAGAGKDMPHYDSATIRTALRETLHRVAYNIANSNALQNAPPGTIIYYDMSPWKIWLIVLNVVVYVIAAAGIAGIVLRLVDEHKHPDKYYNAKRDG</sequence>
<dbReference type="SUPFAM" id="SSF51445">
    <property type="entry name" value="(Trans)glycosidases"/>
    <property type="match status" value="1"/>
</dbReference>
<dbReference type="AlphaFoldDB" id="A0A9D1TS74"/>
<evidence type="ECO:0000313" key="8">
    <source>
        <dbReference type="EMBL" id="HIW02271.1"/>
    </source>
</evidence>
<dbReference type="InterPro" id="IPR013783">
    <property type="entry name" value="Ig-like_fold"/>
</dbReference>
<feature type="compositionally biased region" description="Polar residues" evidence="5">
    <location>
        <begin position="196"/>
        <end position="206"/>
    </location>
</feature>
<keyword evidence="6" id="KW-0472">Membrane</keyword>
<dbReference type="Gene3D" id="2.60.40.10">
    <property type="entry name" value="Immunoglobulins"/>
    <property type="match status" value="1"/>
</dbReference>
<dbReference type="Gene3D" id="3.20.20.300">
    <property type="entry name" value="Glycoside hydrolase, family 3, N-terminal domain"/>
    <property type="match status" value="1"/>
</dbReference>
<dbReference type="Pfam" id="PF00933">
    <property type="entry name" value="Glyco_hydro_3"/>
    <property type="match status" value="1"/>
</dbReference>
<evidence type="ECO:0000256" key="5">
    <source>
        <dbReference type="SAM" id="MobiDB-lite"/>
    </source>
</evidence>
<keyword evidence="2 4" id="KW-0378">Hydrolase</keyword>
<feature type="compositionally biased region" description="Polar residues" evidence="5">
    <location>
        <begin position="162"/>
        <end position="185"/>
    </location>
</feature>
<protein>
    <submittedName>
        <fullName evidence="8">Glycoside hydrolase family 3 C-terminal domain-containing protein</fullName>
    </submittedName>
</protein>
<reference evidence="8" key="1">
    <citation type="journal article" date="2021" name="PeerJ">
        <title>Extensive microbial diversity within the chicken gut microbiome revealed by metagenomics and culture.</title>
        <authorList>
            <person name="Gilroy R."/>
            <person name="Ravi A."/>
            <person name="Getino M."/>
            <person name="Pursley I."/>
            <person name="Horton D.L."/>
            <person name="Alikhan N.F."/>
            <person name="Baker D."/>
            <person name="Gharbi K."/>
            <person name="Hall N."/>
            <person name="Watson M."/>
            <person name="Adriaenssens E.M."/>
            <person name="Foster-Nyarko E."/>
            <person name="Jarju S."/>
            <person name="Secka A."/>
            <person name="Antonio M."/>
            <person name="Oren A."/>
            <person name="Chaudhuri R.R."/>
            <person name="La Ragione R."/>
            <person name="Hildebrand F."/>
            <person name="Pallen M.J."/>
        </authorList>
    </citation>
    <scope>NUCLEOTIDE SEQUENCE</scope>
    <source>
        <strain evidence="8">12435</strain>
    </source>
</reference>
<evidence type="ECO:0000256" key="3">
    <source>
        <dbReference type="ARBA" id="ARBA00023277"/>
    </source>
</evidence>
<dbReference type="PANTHER" id="PTHR42715">
    <property type="entry name" value="BETA-GLUCOSIDASE"/>
    <property type="match status" value="1"/>
</dbReference>
<dbReference type="PROSITE" id="PS00775">
    <property type="entry name" value="GLYCOSYL_HYDROL_F3"/>
    <property type="match status" value="1"/>
</dbReference>
<evidence type="ECO:0000256" key="6">
    <source>
        <dbReference type="SAM" id="Phobius"/>
    </source>
</evidence>
<proteinExistence type="inferred from homology"/>
<comment type="caution">
    <text evidence="8">The sequence shown here is derived from an EMBL/GenBank/DDBJ whole genome shotgun (WGS) entry which is preliminary data.</text>
</comment>
<keyword evidence="3" id="KW-0119">Carbohydrate metabolism</keyword>